<dbReference type="InterPro" id="IPR003439">
    <property type="entry name" value="ABC_transporter-like_ATP-bd"/>
</dbReference>
<evidence type="ECO:0000256" key="4">
    <source>
        <dbReference type="ARBA" id="ARBA00022741"/>
    </source>
</evidence>
<comment type="subcellular location">
    <subcellularLocation>
        <location evidence="1">Membrane</location>
        <topology evidence="1">Multi-pass membrane protein</topology>
    </subcellularLocation>
</comment>
<feature type="domain" description="ABC transporter" evidence="9">
    <location>
        <begin position="27"/>
        <end position="258"/>
    </location>
</feature>
<feature type="transmembrane region" description="Helical" evidence="8">
    <location>
        <begin position="959"/>
        <end position="978"/>
    </location>
</feature>
<dbReference type="OrthoDB" id="245989at2759"/>
<feature type="transmembrane region" description="Helical" evidence="8">
    <location>
        <begin position="445"/>
        <end position="472"/>
    </location>
</feature>
<keyword evidence="3 8" id="KW-0812">Transmembrane</keyword>
<keyword evidence="11" id="KW-1185">Reference proteome</keyword>
<feature type="transmembrane region" description="Helical" evidence="8">
    <location>
        <begin position="984"/>
        <end position="1009"/>
    </location>
</feature>
<evidence type="ECO:0000256" key="3">
    <source>
        <dbReference type="ARBA" id="ARBA00022692"/>
    </source>
</evidence>
<accession>T0SGV8</accession>
<dbReference type="PROSITE" id="PS50893">
    <property type="entry name" value="ABC_TRANSPORTER_2"/>
    <property type="match status" value="2"/>
</dbReference>
<evidence type="ECO:0000259" key="9">
    <source>
        <dbReference type="PROSITE" id="PS50893"/>
    </source>
</evidence>
<reference evidence="10 11" key="1">
    <citation type="submission" date="2012-04" db="EMBL/GenBank/DDBJ databases">
        <title>The Genome Sequence of Saprolegnia declina VS20.</title>
        <authorList>
            <consortium name="The Broad Institute Genome Sequencing Platform"/>
            <person name="Russ C."/>
            <person name="Nusbaum C."/>
            <person name="Tyler B."/>
            <person name="van West P."/>
            <person name="Dieguez-Uribeondo J."/>
            <person name="de Bruijn I."/>
            <person name="Tripathy S."/>
            <person name="Jiang R."/>
            <person name="Young S.K."/>
            <person name="Zeng Q."/>
            <person name="Gargeya S."/>
            <person name="Fitzgerald M."/>
            <person name="Haas B."/>
            <person name="Abouelleil A."/>
            <person name="Alvarado L."/>
            <person name="Arachchi H.M."/>
            <person name="Berlin A."/>
            <person name="Chapman S.B."/>
            <person name="Goldberg J."/>
            <person name="Griggs A."/>
            <person name="Gujja S."/>
            <person name="Hansen M."/>
            <person name="Howarth C."/>
            <person name="Imamovic A."/>
            <person name="Larimer J."/>
            <person name="McCowen C."/>
            <person name="Montmayeur A."/>
            <person name="Murphy C."/>
            <person name="Neiman D."/>
            <person name="Pearson M."/>
            <person name="Priest M."/>
            <person name="Roberts A."/>
            <person name="Saif S."/>
            <person name="Shea T."/>
            <person name="Sisk P."/>
            <person name="Sykes S."/>
            <person name="Wortman J."/>
            <person name="Nusbaum C."/>
            <person name="Birren B."/>
        </authorList>
    </citation>
    <scope>NUCLEOTIDE SEQUENCE [LARGE SCALE GENOMIC DNA]</scope>
    <source>
        <strain evidence="10 11">VS20</strain>
    </source>
</reference>
<evidence type="ECO:0000256" key="6">
    <source>
        <dbReference type="ARBA" id="ARBA00022989"/>
    </source>
</evidence>
<keyword evidence="7 8" id="KW-0472">Membrane</keyword>
<evidence type="ECO:0000256" key="1">
    <source>
        <dbReference type="ARBA" id="ARBA00004141"/>
    </source>
</evidence>
<feature type="transmembrane region" description="Helical" evidence="8">
    <location>
        <begin position="1068"/>
        <end position="1089"/>
    </location>
</feature>
<sequence length="1222" mass="131386">MVSEHQAATTASGLAVHLAAVAVSAPVPLRSRVKAIMGDSPSARRPILHPMSGTFASGSMTLLLGQPGAGKSSLLKLLSGRLTHVHIDGPITYNGVAMPDAAASAAYVGQRDDHYESLTVTETLAFAAACGAAPIDTMAVVDALGLGTCADTKICELSGGERKRVTFGEMAFGDAPIVCLDEISTGLDSATTHRLVTLLKEVAVASKKTVVVSLLQPTPPVVDLFDSILLLHGGHVLYHGPVVDCEAYFDSIGLVCPPERDLADFLLDLGAPQMTAYCNRPNVPQDGASLASAFRASLLYAPSQPAATSIVPSQTLTVTSPYRALLTRQLRIFLRNTSFVHSRLVTVVVIGVMYATTFYDVDPATPATLMGVVFSTSIFLALGQIATLPSILLARSTYYKHKRSRFFTPLTFVVAQALAPVPFAVLETLICGSLVYWLAGFAASASAFVLFILLLLLTNVTFGAWFGLIGAIAPSLYIADPMALITILVTVVFAGFIVPLQSLPAFLSWIYWLNPLAWCTRAITVGEYTAAKYAQCEHNGINYCEATGATSFGHAQLETLGLPHDAAWVGYGVLFLFGSYLAYVGATILALTYIEYSDGQNHTVVSGVSTTDDYTEAPATPVHTTLNVHAPLHAAPVQTPMTLAFQDISYSIRGGVQLLHNVSGYALPGTITALMGPSGAGKTTLLDVLAGRKTSGSITGCITVNGVPTHSVARYAGYCEQDDVHCDAATFREALHFSALLRQPSEVPATEKMAFADACLALLDMESLADRLIRGASVEQMKRLTIGVELAAAPTILFLDEPTSGLDARSAKIVMDGVRHVASTGRTVVCTIHQPSAEVFSMFDALLLLQHGNTAFFGALGPQSAHLLSYFSTWHKTPSVDVNPATWMLDVLADDRIEYADQFLKSKEHDALVADLASTAVSGLPAPSTGAPLLTQCYLLTLRFFRVYWRTPESLRTRLYIAIGLALLFALVFADVRYETYTGATAAVGMVYITTTYMGYINFNSAIPLASDARRSYYRERAAHTYAPLAYFVGSTLVEVPYAMATAVLFTVIFAPLVGIAASAMGLYMVYVCLMLLLYVYMGQLMVYVLPTPETAILLGILLNSIFFLFYGFVPPASQIPTWFRWLFTITPPHYVMALLAAEAFGQCTSSNAVGCGIIHDAPLALRHAIGSDEMTVRDFVAYVYDMRTDDRTRNLAVTLLCILCARLLALWALQCVQYRKR</sequence>
<feature type="transmembrane region" description="Helical" evidence="8">
    <location>
        <begin position="568"/>
        <end position="594"/>
    </location>
</feature>
<proteinExistence type="predicted"/>
<dbReference type="GO" id="GO:0016020">
    <property type="term" value="C:membrane"/>
    <property type="evidence" value="ECO:0007669"/>
    <property type="project" value="UniProtKB-SubCell"/>
</dbReference>
<feature type="transmembrane region" description="Helical" evidence="8">
    <location>
        <begin position="1029"/>
        <end position="1062"/>
    </location>
</feature>
<dbReference type="GO" id="GO:0140359">
    <property type="term" value="F:ABC-type transporter activity"/>
    <property type="evidence" value="ECO:0007669"/>
    <property type="project" value="InterPro"/>
</dbReference>
<dbReference type="SUPFAM" id="SSF52540">
    <property type="entry name" value="P-loop containing nucleoside triphosphate hydrolases"/>
    <property type="match status" value="2"/>
</dbReference>
<feature type="domain" description="ABC transporter" evidence="9">
    <location>
        <begin position="643"/>
        <end position="876"/>
    </location>
</feature>
<feature type="transmembrane region" description="Helical" evidence="8">
    <location>
        <begin position="484"/>
        <end position="512"/>
    </location>
</feature>
<name>T0SGV8_SAPDV</name>
<dbReference type="InterPro" id="IPR027417">
    <property type="entry name" value="P-loop_NTPase"/>
</dbReference>
<dbReference type="Pfam" id="PF19055">
    <property type="entry name" value="ABC2_membrane_7"/>
    <property type="match status" value="1"/>
</dbReference>
<evidence type="ECO:0000313" key="10">
    <source>
        <dbReference type="EMBL" id="EQC42182.1"/>
    </source>
</evidence>
<dbReference type="RefSeq" id="XP_008604751.1">
    <property type="nucleotide sequence ID" value="XM_008606529.1"/>
</dbReference>
<dbReference type="InParanoid" id="T0SGV8"/>
<feature type="transmembrane region" description="Helical" evidence="8">
    <location>
        <begin position="1096"/>
        <end position="1114"/>
    </location>
</feature>
<dbReference type="PROSITE" id="PS00211">
    <property type="entry name" value="ABC_TRANSPORTER_1"/>
    <property type="match status" value="1"/>
</dbReference>
<evidence type="ECO:0000256" key="7">
    <source>
        <dbReference type="ARBA" id="ARBA00023136"/>
    </source>
</evidence>
<dbReference type="GeneID" id="19941748"/>
<dbReference type="GO" id="GO:0016887">
    <property type="term" value="F:ATP hydrolysis activity"/>
    <property type="evidence" value="ECO:0007669"/>
    <property type="project" value="InterPro"/>
</dbReference>
<dbReference type="InterPro" id="IPR043926">
    <property type="entry name" value="ABCG_dom"/>
</dbReference>
<dbReference type="SMART" id="SM00382">
    <property type="entry name" value="AAA"/>
    <property type="match status" value="2"/>
</dbReference>
<dbReference type="EMBL" id="JH767133">
    <property type="protein sequence ID" value="EQC42182.1"/>
    <property type="molecule type" value="Genomic_DNA"/>
</dbReference>
<gene>
    <name evidence="10" type="ORF">SDRG_01021</name>
</gene>
<evidence type="ECO:0000256" key="2">
    <source>
        <dbReference type="ARBA" id="ARBA00022448"/>
    </source>
</evidence>
<dbReference type="Pfam" id="PF01061">
    <property type="entry name" value="ABC2_membrane"/>
    <property type="match status" value="2"/>
</dbReference>
<keyword evidence="2" id="KW-0813">Transport</keyword>
<dbReference type="InterPro" id="IPR017871">
    <property type="entry name" value="ABC_transporter-like_CS"/>
</dbReference>
<feature type="transmembrane region" description="Helical" evidence="8">
    <location>
        <begin position="371"/>
        <end position="394"/>
    </location>
</feature>
<dbReference type="STRING" id="1156394.T0SGV8"/>
<evidence type="ECO:0000256" key="8">
    <source>
        <dbReference type="SAM" id="Phobius"/>
    </source>
</evidence>
<organism evidence="10 11">
    <name type="scientific">Saprolegnia diclina (strain VS20)</name>
    <dbReference type="NCBI Taxonomy" id="1156394"/>
    <lineage>
        <taxon>Eukaryota</taxon>
        <taxon>Sar</taxon>
        <taxon>Stramenopiles</taxon>
        <taxon>Oomycota</taxon>
        <taxon>Saprolegniomycetes</taxon>
        <taxon>Saprolegniales</taxon>
        <taxon>Saprolegniaceae</taxon>
        <taxon>Saprolegnia</taxon>
    </lineage>
</organism>
<dbReference type="Proteomes" id="UP000030762">
    <property type="component" value="Unassembled WGS sequence"/>
</dbReference>
<dbReference type="InterPro" id="IPR013525">
    <property type="entry name" value="ABC2_TM"/>
</dbReference>
<dbReference type="eggNOG" id="KOG0065">
    <property type="taxonomic scope" value="Eukaryota"/>
</dbReference>
<dbReference type="Pfam" id="PF00005">
    <property type="entry name" value="ABC_tran"/>
    <property type="match status" value="2"/>
</dbReference>
<dbReference type="FunFam" id="3.40.50.300:FF:000289">
    <property type="entry name" value="ABC transporter G family member 31"/>
    <property type="match status" value="1"/>
</dbReference>
<dbReference type="AlphaFoldDB" id="T0SGV8"/>
<feature type="transmembrane region" description="Helical" evidence="8">
    <location>
        <begin position="340"/>
        <end position="359"/>
    </location>
</feature>
<dbReference type="VEuPathDB" id="FungiDB:SDRG_01021"/>
<evidence type="ECO:0000313" key="11">
    <source>
        <dbReference type="Proteomes" id="UP000030762"/>
    </source>
</evidence>
<dbReference type="OMA" id="RTSMRHD"/>
<keyword evidence="5" id="KW-0067">ATP-binding</keyword>
<dbReference type="Gene3D" id="3.40.50.300">
    <property type="entry name" value="P-loop containing nucleotide triphosphate hydrolases"/>
    <property type="match status" value="2"/>
</dbReference>
<feature type="transmembrane region" description="Helical" evidence="8">
    <location>
        <begin position="1196"/>
        <end position="1214"/>
    </location>
</feature>
<keyword evidence="4" id="KW-0547">Nucleotide-binding</keyword>
<dbReference type="PANTHER" id="PTHR19241">
    <property type="entry name" value="ATP-BINDING CASSETTE TRANSPORTER"/>
    <property type="match status" value="1"/>
</dbReference>
<protein>
    <recommendedName>
        <fullName evidence="9">ABC transporter domain-containing protein</fullName>
    </recommendedName>
</protein>
<keyword evidence="6 8" id="KW-1133">Transmembrane helix</keyword>
<evidence type="ECO:0000256" key="5">
    <source>
        <dbReference type="ARBA" id="ARBA00022840"/>
    </source>
</evidence>
<dbReference type="GO" id="GO:0005524">
    <property type="term" value="F:ATP binding"/>
    <property type="evidence" value="ECO:0007669"/>
    <property type="project" value="UniProtKB-KW"/>
</dbReference>
<feature type="transmembrane region" description="Helical" evidence="8">
    <location>
        <begin position="406"/>
        <end position="439"/>
    </location>
</feature>
<dbReference type="InterPro" id="IPR003593">
    <property type="entry name" value="AAA+_ATPase"/>
</dbReference>